<evidence type="ECO:0000256" key="1">
    <source>
        <dbReference type="ARBA" id="ARBA00022603"/>
    </source>
</evidence>
<dbReference type="Pfam" id="PF00891">
    <property type="entry name" value="Methyltransf_2"/>
    <property type="match status" value="1"/>
</dbReference>
<reference evidence="7" key="2">
    <citation type="submission" date="2020-09" db="EMBL/GenBank/DDBJ databases">
        <authorList>
            <person name="Sun Q."/>
            <person name="Zhou Y."/>
        </authorList>
    </citation>
    <scope>NUCLEOTIDE SEQUENCE</scope>
    <source>
        <strain evidence="7">CGMCC 4.5737</strain>
    </source>
</reference>
<dbReference type="CDD" id="cd02440">
    <property type="entry name" value="AdoMet_MTases"/>
    <property type="match status" value="1"/>
</dbReference>
<dbReference type="EMBL" id="BMMK01000027">
    <property type="protein sequence ID" value="GGM71615.1"/>
    <property type="molecule type" value="Genomic_DNA"/>
</dbReference>
<evidence type="ECO:0000259" key="5">
    <source>
        <dbReference type="Pfam" id="PF00891"/>
    </source>
</evidence>
<evidence type="ECO:0000313" key="7">
    <source>
        <dbReference type="EMBL" id="GGM71615.1"/>
    </source>
</evidence>
<feature type="domain" description="O-methyltransferase C-terminal" evidence="5">
    <location>
        <begin position="126"/>
        <end position="324"/>
    </location>
</feature>
<feature type="domain" description="O-methyltransferase dimerisation" evidence="6">
    <location>
        <begin position="22"/>
        <end position="94"/>
    </location>
</feature>
<dbReference type="PIRSF" id="PIRSF005739">
    <property type="entry name" value="O-mtase"/>
    <property type="match status" value="1"/>
</dbReference>
<dbReference type="Pfam" id="PF08100">
    <property type="entry name" value="Dimerisation"/>
    <property type="match status" value="1"/>
</dbReference>
<dbReference type="GO" id="GO:0032259">
    <property type="term" value="P:methylation"/>
    <property type="evidence" value="ECO:0007669"/>
    <property type="project" value="UniProtKB-KW"/>
</dbReference>
<dbReference type="InterPro" id="IPR036388">
    <property type="entry name" value="WH-like_DNA-bd_sf"/>
</dbReference>
<keyword evidence="1 7" id="KW-0489">Methyltransferase</keyword>
<dbReference type="SUPFAM" id="SSF53335">
    <property type="entry name" value="S-adenosyl-L-methionine-dependent methyltransferases"/>
    <property type="match status" value="1"/>
</dbReference>
<reference evidence="7" key="1">
    <citation type="journal article" date="2014" name="Int. J. Syst. Evol. Microbiol.">
        <title>Complete genome sequence of Corynebacterium casei LMG S-19264T (=DSM 44701T), isolated from a smear-ripened cheese.</title>
        <authorList>
            <consortium name="US DOE Joint Genome Institute (JGI-PGF)"/>
            <person name="Walter F."/>
            <person name="Albersmeier A."/>
            <person name="Kalinowski J."/>
            <person name="Ruckert C."/>
        </authorList>
    </citation>
    <scope>NUCLEOTIDE SEQUENCE</scope>
    <source>
        <strain evidence="7">CGMCC 4.5737</strain>
    </source>
</reference>
<dbReference type="Gene3D" id="3.40.50.150">
    <property type="entry name" value="Vaccinia Virus protein VP39"/>
    <property type="match status" value="1"/>
</dbReference>
<comment type="caution">
    <text evidence="7">The sequence shown here is derived from an EMBL/GenBank/DDBJ whole genome shotgun (WGS) entry which is preliminary data.</text>
</comment>
<dbReference type="PANTHER" id="PTHR43712">
    <property type="entry name" value="PUTATIVE (AFU_ORTHOLOGUE AFUA_4G14580)-RELATED"/>
    <property type="match status" value="1"/>
</dbReference>
<accession>A0A8J3CBX3</accession>
<dbReference type="InterPro" id="IPR012967">
    <property type="entry name" value="COMT_dimerisation"/>
</dbReference>
<keyword evidence="2" id="KW-0808">Transferase</keyword>
<dbReference type="Gene3D" id="1.10.10.10">
    <property type="entry name" value="Winged helix-like DNA-binding domain superfamily/Winged helix DNA-binding domain"/>
    <property type="match status" value="1"/>
</dbReference>
<name>A0A8J3CBX3_9PSEU</name>
<dbReference type="InterPro" id="IPR029063">
    <property type="entry name" value="SAM-dependent_MTases_sf"/>
</dbReference>
<proteinExistence type="predicted"/>
<dbReference type="GO" id="GO:0046983">
    <property type="term" value="F:protein dimerization activity"/>
    <property type="evidence" value="ECO:0007669"/>
    <property type="project" value="InterPro"/>
</dbReference>
<gene>
    <name evidence="7" type="ORF">GCM10012275_47590</name>
</gene>
<protein>
    <submittedName>
        <fullName evidence="7">Methyltransferase</fullName>
    </submittedName>
</protein>
<evidence type="ECO:0000259" key="6">
    <source>
        <dbReference type="Pfam" id="PF08100"/>
    </source>
</evidence>
<organism evidence="7 8">
    <name type="scientific">Longimycelium tulufanense</name>
    <dbReference type="NCBI Taxonomy" id="907463"/>
    <lineage>
        <taxon>Bacteria</taxon>
        <taxon>Bacillati</taxon>
        <taxon>Actinomycetota</taxon>
        <taxon>Actinomycetes</taxon>
        <taxon>Pseudonocardiales</taxon>
        <taxon>Pseudonocardiaceae</taxon>
        <taxon>Longimycelium</taxon>
    </lineage>
</organism>
<dbReference type="PANTHER" id="PTHR43712:SF2">
    <property type="entry name" value="O-METHYLTRANSFERASE CICE"/>
    <property type="match status" value="1"/>
</dbReference>
<dbReference type="PROSITE" id="PS51683">
    <property type="entry name" value="SAM_OMT_II"/>
    <property type="match status" value="1"/>
</dbReference>
<dbReference type="Gene3D" id="1.10.287.1350">
    <property type="match status" value="1"/>
</dbReference>
<evidence type="ECO:0000256" key="4">
    <source>
        <dbReference type="PIRSR" id="PIRSR005739-1"/>
    </source>
</evidence>
<keyword evidence="3" id="KW-0949">S-adenosyl-L-methionine</keyword>
<keyword evidence="8" id="KW-1185">Reference proteome</keyword>
<evidence type="ECO:0000256" key="3">
    <source>
        <dbReference type="ARBA" id="ARBA00022691"/>
    </source>
</evidence>
<dbReference type="InterPro" id="IPR001077">
    <property type="entry name" value="COMT_C"/>
</dbReference>
<feature type="active site" description="Proton acceptor" evidence="4">
    <location>
        <position position="254"/>
    </location>
</feature>
<evidence type="ECO:0000313" key="8">
    <source>
        <dbReference type="Proteomes" id="UP000637578"/>
    </source>
</evidence>
<dbReference type="GO" id="GO:0008171">
    <property type="term" value="F:O-methyltransferase activity"/>
    <property type="evidence" value="ECO:0007669"/>
    <property type="project" value="InterPro"/>
</dbReference>
<sequence length="344" mass="37345">MMRDEQRYEDGGQHDGAMRLLELHDYFLQARAIQLAAELGIADLLADGPQSVGHLAAATSTDRDALHRLLRTLTGCGIFAGTASGDYELTAMGAHLRRDHPRSVRSFMVLGGTFVGVFVDAMHSLRTGNATFSQTYGEPLFSHLRHHPDRQSLFDAAMADLSRLESDAVLNTYDFTRARTIVDVGGGDGSLLSAILLRYREARGVIFDQPHVAAAADNGIVASGLTGRCTFAAGDFFESVRPGGDLYLLKSIVHDWPDEQALTILRNCRRAMGPHGRLLLIERVLPANDAPHPSKTMDFAMLVLLGGRERTGDEYAALCGQAGLRLDRVIGTSTPSSILEVYPA</sequence>
<dbReference type="SUPFAM" id="SSF46785">
    <property type="entry name" value="Winged helix' DNA-binding domain"/>
    <property type="match status" value="1"/>
</dbReference>
<dbReference type="InterPro" id="IPR036390">
    <property type="entry name" value="WH_DNA-bd_sf"/>
</dbReference>
<dbReference type="AlphaFoldDB" id="A0A8J3CBX3"/>
<dbReference type="InterPro" id="IPR016461">
    <property type="entry name" value="COMT-like"/>
</dbReference>
<dbReference type="Proteomes" id="UP000637578">
    <property type="component" value="Unassembled WGS sequence"/>
</dbReference>
<evidence type="ECO:0000256" key="2">
    <source>
        <dbReference type="ARBA" id="ARBA00022679"/>
    </source>
</evidence>